<keyword evidence="2" id="KW-1185">Reference proteome</keyword>
<dbReference type="RefSeq" id="WP_090070132.1">
    <property type="nucleotide sequence ID" value="NZ_FOFT01000014.1"/>
</dbReference>
<dbReference type="EMBL" id="FOFT01000014">
    <property type="protein sequence ID" value="SES42989.1"/>
    <property type="molecule type" value="Genomic_DNA"/>
</dbReference>
<accession>A0A1H9XA98</accession>
<evidence type="ECO:0000313" key="1">
    <source>
        <dbReference type="EMBL" id="SES42989.1"/>
    </source>
</evidence>
<gene>
    <name evidence="1" type="ORF">SAMN05216195_11426</name>
</gene>
<organism evidence="1 2">
    <name type="scientific">Lentzea flaviverrucosa</name>
    <dbReference type="NCBI Taxonomy" id="200379"/>
    <lineage>
        <taxon>Bacteria</taxon>
        <taxon>Bacillati</taxon>
        <taxon>Actinomycetota</taxon>
        <taxon>Actinomycetes</taxon>
        <taxon>Pseudonocardiales</taxon>
        <taxon>Pseudonocardiaceae</taxon>
        <taxon>Lentzea</taxon>
    </lineage>
</organism>
<dbReference type="AlphaFoldDB" id="A0A1H9XA98"/>
<dbReference type="OrthoDB" id="9851945at2"/>
<name>A0A1H9XA98_9PSEU</name>
<evidence type="ECO:0000313" key="2">
    <source>
        <dbReference type="Proteomes" id="UP000199028"/>
    </source>
</evidence>
<protein>
    <submittedName>
        <fullName evidence="1">Uncharacterized protein</fullName>
    </submittedName>
</protein>
<dbReference type="Proteomes" id="UP000199028">
    <property type="component" value="Unassembled WGS sequence"/>
</dbReference>
<proteinExistence type="predicted"/>
<reference evidence="2" key="1">
    <citation type="submission" date="2016-10" db="EMBL/GenBank/DDBJ databases">
        <authorList>
            <person name="Varghese N."/>
            <person name="Submissions S."/>
        </authorList>
    </citation>
    <scope>NUCLEOTIDE SEQUENCE [LARGE SCALE GENOMIC DNA]</scope>
    <source>
        <strain evidence="2">CGMCC 4.578</strain>
    </source>
</reference>
<sequence>MARSGRYPYEEKRKISALVRSLSALVEKDPEQEVTGFALPVFDAVVEAVRAALPNDPVVEAVRGVISPEQIELGEPIRAADALLVAEQLDAAIGPYPIVVG</sequence>